<evidence type="ECO:0000313" key="3">
    <source>
        <dbReference type="EMBL" id="KKS95863.1"/>
    </source>
</evidence>
<dbReference type="AlphaFoldDB" id="A0A0G1GA62"/>
<evidence type="ECO:0000256" key="2">
    <source>
        <dbReference type="SAM" id="Phobius"/>
    </source>
</evidence>
<evidence type="ECO:0000313" key="4">
    <source>
        <dbReference type="Proteomes" id="UP000034894"/>
    </source>
</evidence>
<keyword evidence="2" id="KW-1133">Transmembrane helix</keyword>
<feature type="coiled-coil region" evidence="1">
    <location>
        <begin position="167"/>
        <end position="194"/>
    </location>
</feature>
<organism evidence="3 4">
    <name type="scientific">Candidatus Gottesmanbacteria bacterium GW2011_GWA2_43_14</name>
    <dbReference type="NCBI Taxonomy" id="1618443"/>
    <lineage>
        <taxon>Bacteria</taxon>
        <taxon>Candidatus Gottesmaniibacteriota</taxon>
    </lineage>
</organism>
<keyword evidence="2" id="KW-0812">Transmembrane</keyword>
<comment type="caution">
    <text evidence="3">The sequence shown here is derived from an EMBL/GenBank/DDBJ whole genome shotgun (WGS) entry which is preliminary data.</text>
</comment>
<reference evidence="3 4" key="1">
    <citation type="journal article" date="2015" name="Nature">
        <title>rRNA introns, odd ribosomes, and small enigmatic genomes across a large radiation of phyla.</title>
        <authorList>
            <person name="Brown C.T."/>
            <person name="Hug L.A."/>
            <person name="Thomas B.C."/>
            <person name="Sharon I."/>
            <person name="Castelle C.J."/>
            <person name="Singh A."/>
            <person name="Wilkins M.J."/>
            <person name="Williams K.H."/>
            <person name="Banfield J.F."/>
        </authorList>
    </citation>
    <scope>NUCLEOTIDE SEQUENCE [LARGE SCALE GENOMIC DNA]</scope>
</reference>
<evidence type="ECO:0000256" key="1">
    <source>
        <dbReference type="SAM" id="Coils"/>
    </source>
</evidence>
<accession>A0A0G1GA62</accession>
<keyword evidence="2" id="KW-0472">Membrane</keyword>
<proteinExistence type="predicted"/>
<keyword evidence="1" id="KW-0175">Coiled coil</keyword>
<feature type="coiled-coil region" evidence="1">
    <location>
        <begin position="89"/>
        <end position="116"/>
    </location>
</feature>
<dbReference type="STRING" id="1618443.UV73_C0013G0008"/>
<gene>
    <name evidence="3" type="ORF">UV73_C0013G0008</name>
</gene>
<name>A0A0G1GA62_9BACT</name>
<dbReference type="EMBL" id="LCFP01000013">
    <property type="protein sequence ID" value="KKS95863.1"/>
    <property type="molecule type" value="Genomic_DNA"/>
</dbReference>
<sequence>MTASLQYLILTVNLLLVALVAVVLYLIKKENDNLNKGGIPNQKILKEALLKSDSIIGRAINKAQDIVSVAQSKRLNLVAAEKLLSTKIVDSYRTDIEKLENEIQQKFEKNTLEADKVYKEFLASIENKITASLTANQKILDQKATEFIDTAGKSLTEYTQELESRIKNQIEGEMQKANGEIEEYKIHRRKVLDEKIVDILEEVLRLTIDKKLSLSDQSDFIYKALEEAKKNHAL</sequence>
<protein>
    <submittedName>
        <fullName evidence="3">Uncharacterized protein</fullName>
    </submittedName>
</protein>
<feature type="transmembrane region" description="Helical" evidence="2">
    <location>
        <begin position="6"/>
        <end position="27"/>
    </location>
</feature>
<dbReference type="Proteomes" id="UP000034894">
    <property type="component" value="Unassembled WGS sequence"/>
</dbReference>